<dbReference type="Proteomes" id="UP000003477">
    <property type="component" value="Unassembled WGS sequence"/>
</dbReference>
<comment type="caution">
    <text evidence="1">The sequence shown here is derived from an EMBL/GenBank/DDBJ whole genome shotgun (WGS) entry which is preliminary data.</text>
</comment>
<sequence length="70" mass="8226">MDYLEKNQNRFPDLFESKSGFFAEKLVYVIHPEALRQIFSNDRQQFSAPGEAHKMMSFIVGESSVVCFWF</sequence>
<dbReference type="EMBL" id="AESD01001053">
    <property type="protein sequence ID" value="EHJ09354.1"/>
    <property type="molecule type" value="Genomic_DNA"/>
</dbReference>
<organism evidence="1 2">
    <name type="scientific">Crocosphaera watsonii WH 0003</name>
    <dbReference type="NCBI Taxonomy" id="423471"/>
    <lineage>
        <taxon>Bacteria</taxon>
        <taxon>Bacillati</taxon>
        <taxon>Cyanobacteriota</taxon>
        <taxon>Cyanophyceae</taxon>
        <taxon>Oscillatoriophycideae</taxon>
        <taxon>Chroococcales</taxon>
        <taxon>Aphanothecaceae</taxon>
        <taxon>Crocosphaera</taxon>
    </lineage>
</organism>
<reference evidence="1 2" key="1">
    <citation type="journal article" date="2011" name="Front. Microbiol.">
        <title>Two Strains of Crocosphaera watsonii with Highly Conserved Genomes are Distinguished by Strain-Specific Features.</title>
        <authorList>
            <person name="Bench S.R."/>
            <person name="Ilikchyan I.N."/>
            <person name="Tripp H.J."/>
            <person name="Zehr J.P."/>
        </authorList>
    </citation>
    <scope>NUCLEOTIDE SEQUENCE [LARGE SCALE GENOMIC DNA]</scope>
    <source>
        <strain evidence="1 2">WH 0003</strain>
    </source>
</reference>
<protein>
    <submittedName>
        <fullName evidence="1">Uncharacterized protein</fullName>
    </submittedName>
</protein>
<accession>G5JEN2</accession>
<name>G5JEN2_CROWT</name>
<evidence type="ECO:0000313" key="1">
    <source>
        <dbReference type="EMBL" id="EHJ09354.1"/>
    </source>
</evidence>
<evidence type="ECO:0000313" key="2">
    <source>
        <dbReference type="Proteomes" id="UP000003477"/>
    </source>
</evidence>
<gene>
    <name evidence="1" type="ORF">CWATWH0003_B219</name>
</gene>
<proteinExistence type="predicted"/>
<dbReference type="AlphaFoldDB" id="G5JEN2"/>
<dbReference type="PATRIC" id="fig|423471.3.peg.5488"/>